<feature type="region of interest" description="Disordered" evidence="5">
    <location>
        <begin position="77"/>
        <end position="119"/>
    </location>
</feature>
<comment type="similarity">
    <text evidence="1">Belongs to the chaperonin (HSP60) family.</text>
</comment>
<dbReference type="PRINTS" id="PR00304">
    <property type="entry name" value="TCOMPLEXTCP1"/>
</dbReference>
<evidence type="ECO:0008006" key="8">
    <source>
        <dbReference type="Google" id="ProtNLM"/>
    </source>
</evidence>
<dbReference type="Gene3D" id="1.10.560.10">
    <property type="entry name" value="GroEL-like equatorial domain"/>
    <property type="match status" value="1"/>
</dbReference>
<dbReference type="PANTHER" id="PTHR45633">
    <property type="entry name" value="60 KDA HEAT SHOCK PROTEIN, MITOCHONDRIAL"/>
    <property type="match status" value="1"/>
</dbReference>
<dbReference type="Proteomes" id="UP000464661">
    <property type="component" value="Chromosome"/>
</dbReference>
<keyword evidence="4" id="KW-0143">Chaperone</keyword>
<evidence type="ECO:0000256" key="2">
    <source>
        <dbReference type="ARBA" id="ARBA00022741"/>
    </source>
</evidence>
<dbReference type="GO" id="GO:0005524">
    <property type="term" value="F:ATP binding"/>
    <property type="evidence" value="ECO:0007669"/>
    <property type="project" value="UniProtKB-KW"/>
</dbReference>
<feature type="compositionally biased region" description="Basic and acidic residues" evidence="5">
    <location>
        <begin position="96"/>
        <end position="107"/>
    </location>
</feature>
<dbReference type="GO" id="GO:0042026">
    <property type="term" value="P:protein refolding"/>
    <property type="evidence" value="ECO:0007669"/>
    <property type="project" value="InterPro"/>
</dbReference>
<dbReference type="Pfam" id="PF00118">
    <property type="entry name" value="Cpn60_TCP1"/>
    <property type="match status" value="1"/>
</dbReference>
<protein>
    <recommendedName>
        <fullName evidence="8">Chaperonin GroEL</fullName>
    </recommendedName>
</protein>
<dbReference type="InterPro" id="IPR002423">
    <property type="entry name" value="Cpn60/GroEL/TCP-1"/>
</dbReference>
<dbReference type="SUPFAM" id="SSF48592">
    <property type="entry name" value="GroEL equatorial domain-like"/>
    <property type="match status" value="1"/>
</dbReference>
<dbReference type="InterPro" id="IPR001844">
    <property type="entry name" value="Cpn60/GroEL"/>
</dbReference>
<reference evidence="6 7" key="1">
    <citation type="submission" date="2020-01" db="EMBL/GenBank/DDBJ databases">
        <title>Complete Genome Sequence of Pseudomonas putida Strain TS312, Harboring the HdtS type N-acyl-homoserine Lactone Synthase, Isolated from a Paper Mill.</title>
        <authorList>
            <person name="Hosoe A."/>
            <person name="Suenaga T."/>
            <person name="Sugi T."/>
            <person name="Izumi T."/>
            <person name="Nagai N."/>
            <person name="Terada A."/>
        </authorList>
    </citation>
    <scope>NUCLEOTIDE SEQUENCE [LARGE SCALE GENOMIC DNA]</scope>
    <source>
        <strain evidence="6 7">TS312</strain>
    </source>
</reference>
<accession>A0A7U6M329</accession>
<evidence type="ECO:0000313" key="6">
    <source>
        <dbReference type="EMBL" id="BBU44829.1"/>
    </source>
</evidence>
<evidence type="ECO:0000313" key="7">
    <source>
        <dbReference type="Proteomes" id="UP000464661"/>
    </source>
</evidence>
<name>A0A7U6M329_PSEPU</name>
<sequence length="119" mass="12790">MPHSKILFRSAAREKILSGATQLADAVRVTLGPKSKSVLMQSSWGKPTVCNDGVTIAKRVYLQDPEENLGAQMLRQAAERTGEAVGDGTSFGRQHPAADRGNHDRYPGKASTFDATPNP</sequence>
<keyword evidence="2" id="KW-0547">Nucleotide-binding</keyword>
<dbReference type="GO" id="GO:0140662">
    <property type="term" value="F:ATP-dependent protein folding chaperone"/>
    <property type="evidence" value="ECO:0007669"/>
    <property type="project" value="InterPro"/>
</dbReference>
<dbReference type="EMBL" id="AP022324">
    <property type="protein sequence ID" value="BBU44829.1"/>
    <property type="molecule type" value="Genomic_DNA"/>
</dbReference>
<dbReference type="AlphaFoldDB" id="A0A7U6M329"/>
<keyword evidence="3" id="KW-0067">ATP-binding</keyword>
<evidence type="ECO:0000256" key="4">
    <source>
        <dbReference type="ARBA" id="ARBA00023186"/>
    </source>
</evidence>
<gene>
    <name evidence="6" type="ORF">PPTS312_27440</name>
</gene>
<dbReference type="InterPro" id="IPR017998">
    <property type="entry name" value="Chaperone_TCP-1"/>
</dbReference>
<organism evidence="6 7">
    <name type="scientific">Pseudomonas putida</name>
    <name type="common">Arthrobacter siderocapsulatus</name>
    <dbReference type="NCBI Taxonomy" id="303"/>
    <lineage>
        <taxon>Bacteria</taxon>
        <taxon>Pseudomonadati</taxon>
        <taxon>Pseudomonadota</taxon>
        <taxon>Gammaproteobacteria</taxon>
        <taxon>Pseudomonadales</taxon>
        <taxon>Pseudomonadaceae</taxon>
        <taxon>Pseudomonas</taxon>
    </lineage>
</organism>
<dbReference type="InterPro" id="IPR027413">
    <property type="entry name" value="GROEL-like_equatorial_sf"/>
</dbReference>
<evidence type="ECO:0000256" key="3">
    <source>
        <dbReference type="ARBA" id="ARBA00022840"/>
    </source>
</evidence>
<proteinExistence type="inferred from homology"/>
<evidence type="ECO:0000256" key="1">
    <source>
        <dbReference type="ARBA" id="ARBA00006607"/>
    </source>
</evidence>
<evidence type="ECO:0000256" key="5">
    <source>
        <dbReference type="SAM" id="MobiDB-lite"/>
    </source>
</evidence>